<keyword evidence="3" id="KW-1185">Reference proteome</keyword>
<feature type="transmembrane region" description="Helical" evidence="1">
    <location>
        <begin position="85"/>
        <end position="104"/>
    </location>
</feature>
<comment type="caution">
    <text evidence="2">The sequence shown here is derived from an EMBL/GenBank/DDBJ whole genome shotgun (WGS) entry which is preliminary data.</text>
</comment>
<feature type="transmembrane region" description="Helical" evidence="1">
    <location>
        <begin position="143"/>
        <end position="162"/>
    </location>
</feature>
<feature type="transmembrane region" description="Helical" evidence="1">
    <location>
        <begin position="53"/>
        <end position="78"/>
    </location>
</feature>
<gene>
    <name evidence="2" type="ORF">GSY63_24390</name>
</gene>
<dbReference type="EMBL" id="WWEO01000045">
    <property type="protein sequence ID" value="NCD72527.1"/>
    <property type="molecule type" value="Genomic_DNA"/>
</dbReference>
<evidence type="ECO:0000313" key="2">
    <source>
        <dbReference type="EMBL" id="NCD72527.1"/>
    </source>
</evidence>
<dbReference type="AlphaFoldDB" id="A0A965ZMY4"/>
<reference evidence="2" key="1">
    <citation type="submission" date="2020-01" db="EMBL/GenBank/DDBJ databases">
        <authorList>
            <person name="Seo Y.L."/>
        </authorList>
    </citation>
    <scope>NUCLEOTIDE SEQUENCE</scope>
    <source>
        <strain evidence="2">R11</strain>
    </source>
</reference>
<feature type="transmembrane region" description="Helical" evidence="1">
    <location>
        <begin position="200"/>
        <end position="221"/>
    </location>
</feature>
<feature type="transmembrane region" description="Helical" evidence="1">
    <location>
        <begin position="174"/>
        <end position="194"/>
    </location>
</feature>
<organism evidence="2 3">
    <name type="scientific">Mucilaginibacter agri</name>
    <dbReference type="NCBI Taxonomy" id="2695265"/>
    <lineage>
        <taxon>Bacteria</taxon>
        <taxon>Pseudomonadati</taxon>
        <taxon>Bacteroidota</taxon>
        <taxon>Sphingobacteriia</taxon>
        <taxon>Sphingobacteriales</taxon>
        <taxon>Sphingobacteriaceae</taxon>
        <taxon>Mucilaginibacter</taxon>
    </lineage>
</organism>
<accession>A0A965ZMY4</accession>
<dbReference type="Proteomes" id="UP000638732">
    <property type="component" value="Unassembled WGS sequence"/>
</dbReference>
<reference evidence="2" key="2">
    <citation type="submission" date="2020-10" db="EMBL/GenBank/DDBJ databases">
        <title>Mucilaginibacter sp. nov., isolated from soil.</title>
        <authorList>
            <person name="Jeon C.O."/>
        </authorList>
    </citation>
    <scope>NUCLEOTIDE SEQUENCE</scope>
    <source>
        <strain evidence="2">R11</strain>
    </source>
</reference>
<evidence type="ECO:0000313" key="3">
    <source>
        <dbReference type="Proteomes" id="UP000638732"/>
    </source>
</evidence>
<name>A0A965ZMY4_9SPHI</name>
<sequence length="231" mass="26480">METIKRTARTAGLFYLVIVFGGIFYLRYVPVILINRDNMALTVRNLRAHITLFRFAIVAEIVSNLFYLLLVLTFYKLFQQVSKRVALVMVLLVGISIVMDFVNLQNRLAILSLIDGGTQLRTFSPAVMQDQILVYINIYRNGIRATEIFWGGWLFPLGYLIYRSKIIPKIIGIFLMVGCFGYVTDFIGSFFFLHYSDLGITNYVIMPASIGELSICFWLLIMGARTNPRQQ</sequence>
<dbReference type="Pfam" id="PF14329">
    <property type="entry name" value="DUF4386"/>
    <property type="match status" value="1"/>
</dbReference>
<keyword evidence="1" id="KW-0812">Transmembrane</keyword>
<keyword evidence="1" id="KW-1133">Transmembrane helix</keyword>
<feature type="transmembrane region" description="Helical" evidence="1">
    <location>
        <begin position="12"/>
        <end position="33"/>
    </location>
</feature>
<keyword evidence="1" id="KW-0472">Membrane</keyword>
<evidence type="ECO:0000256" key="1">
    <source>
        <dbReference type="SAM" id="Phobius"/>
    </source>
</evidence>
<dbReference type="RefSeq" id="WP_166588468.1">
    <property type="nucleotide sequence ID" value="NZ_WWEO01000045.1"/>
</dbReference>
<dbReference type="InterPro" id="IPR025495">
    <property type="entry name" value="DUF4386"/>
</dbReference>
<protein>
    <submittedName>
        <fullName evidence="2">DUF4386 family protein</fullName>
    </submittedName>
</protein>
<proteinExistence type="predicted"/>